<comment type="caution">
    <text evidence="3">The sequence shown here is derived from an EMBL/GenBank/DDBJ whole genome shotgun (WGS) entry which is preliminary data.</text>
</comment>
<feature type="region of interest" description="Disordered" evidence="1">
    <location>
        <begin position="35"/>
        <end position="58"/>
    </location>
</feature>
<evidence type="ECO:0000313" key="4">
    <source>
        <dbReference type="Proteomes" id="UP000018001"/>
    </source>
</evidence>
<name>V5GE39_BYSSN</name>
<evidence type="ECO:0000256" key="1">
    <source>
        <dbReference type="SAM" id="MobiDB-lite"/>
    </source>
</evidence>
<sequence length="165" mass="18189">MKLLTIFTTTLLGSVALVAADSSKWRCDIAQDGSGLQQQPTCCSQTSHPNNKQGSESVMGTDSRALALEISATRGLLTSLSDIAALDSECNDRLREVVMADHPLQLLENLLRKLEANLETRSPSRLSQIGRKIAWPFRLQESEEMMDKARRVRSLLAEALALDHL</sequence>
<gene>
    <name evidence="3" type="ORF">PVAR5_7916</name>
</gene>
<feature type="signal peptide" evidence="2">
    <location>
        <begin position="1"/>
        <end position="20"/>
    </location>
</feature>
<feature type="chain" id="PRO_5004737069" evidence="2">
    <location>
        <begin position="21"/>
        <end position="165"/>
    </location>
</feature>
<dbReference type="OrthoDB" id="4269539at2759"/>
<dbReference type="InParanoid" id="V5GE39"/>
<organism evidence="3 4">
    <name type="scientific">Byssochlamys spectabilis (strain No. 5 / NBRC 109023)</name>
    <name type="common">Paecilomyces variotii</name>
    <dbReference type="NCBI Taxonomy" id="1356009"/>
    <lineage>
        <taxon>Eukaryota</taxon>
        <taxon>Fungi</taxon>
        <taxon>Dikarya</taxon>
        <taxon>Ascomycota</taxon>
        <taxon>Pezizomycotina</taxon>
        <taxon>Eurotiomycetes</taxon>
        <taxon>Eurotiomycetidae</taxon>
        <taxon>Eurotiales</taxon>
        <taxon>Thermoascaceae</taxon>
        <taxon>Paecilomyces</taxon>
    </lineage>
</organism>
<evidence type="ECO:0000256" key="2">
    <source>
        <dbReference type="SAM" id="SignalP"/>
    </source>
</evidence>
<protein>
    <submittedName>
        <fullName evidence="3">Uncharacterized protein</fullName>
    </submittedName>
</protein>
<dbReference type="AlphaFoldDB" id="V5GE39"/>
<evidence type="ECO:0000313" key="3">
    <source>
        <dbReference type="EMBL" id="GAD99207.1"/>
    </source>
</evidence>
<dbReference type="Proteomes" id="UP000018001">
    <property type="component" value="Unassembled WGS sequence"/>
</dbReference>
<keyword evidence="2" id="KW-0732">Signal</keyword>
<proteinExistence type="predicted"/>
<dbReference type="HOGENOM" id="CLU_1610524_0_0_1"/>
<keyword evidence="4" id="KW-1185">Reference proteome</keyword>
<dbReference type="EMBL" id="BAUL01000284">
    <property type="protein sequence ID" value="GAD99207.1"/>
    <property type="molecule type" value="Genomic_DNA"/>
</dbReference>
<reference evidence="4" key="1">
    <citation type="journal article" date="2014" name="Genome Announc.">
        <title>Draft genome sequence of the formaldehyde-resistant fungus Byssochlamys spectabilis No. 5 (anamorph Paecilomyces variotii No. 5) (NBRC109023).</title>
        <authorList>
            <person name="Oka T."/>
            <person name="Ekino K."/>
            <person name="Fukuda K."/>
            <person name="Nomura Y."/>
        </authorList>
    </citation>
    <scope>NUCLEOTIDE SEQUENCE [LARGE SCALE GENOMIC DNA]</scope>
    <source>
        <strain evidence="4">No. 5 / NBRC 109023</strain>
    </source>
</reference>
<accession>V5GE39</accession>